<dbReference type="Gene3D" id="1.25.10.10">
    <property type="entry name" value="Leucine-rich Repeat Variant"/>
    <property type="match status" value="2"/>
</dbReference>
<keyword evidence="1" id="KW-0067">ATP-binding</keyword>
<dbReference type="GO" id="GO:0016887">
    <property type="term" value="F:ATP hydrolysis activity"/>
    <property type="evidence" value="ECO:0007669"/>
    <property type="project" value="InterPro"/>
</dbReference>
<dbReference type="GO" id="GO:0017025">
    <property type="term" value="F:TBP-class protein binding"/>
    <property type="evidence" value="ECO:0007669"/>
    <property type="project" value="InterPro"/>
</dbReference>
<keyword evidence="1" id="KW-0347">Helicase</keyword>
<sequence>MAASCFFVRFDPGVLSLLIGYKRSCRDHNDQPSPTTGPEKFFSETVALEHTMLICMHLIFLLHFLDRLFALLENCPNASLRATAAEQLGEVARNCPSNIDYVFTRLIPLLRHKNWISRIAASEAIRSIVRHLPDWNPTLQHQSNMDRKSISVNGFLSLSELRIDCVLAQGARLYSMDARELDKSNKRSVFDRCIRNDEGTMECDVCEPQTDIHSPQVLPSVQRQEINNRLGLGNDSMLTQVLETHADVSISDWITPDDLNDEAQPGFTQLDVEACVRSTYVVTSDTDKKRTSPCQSLVQCDAKRIKLDSLSDVALGKFDLDAQATTAEHNQYSSHWPLDKVCTTLLGDLWALRWETRHGAASGLRELLSEPKHTRQAGKHFGQSLIEMDASHYQYLEDIVVRVLCTLALDQLSDFISDEVVAPVRETAAQLLGVLSLHLTIEQVLLVTKHLIFLASLNDETVTQLCSNMPCHKNSTNISKNSWMIAHGGLLGIKYLLAARKDLKDSLLPHVTPCLISRLFGIPITIHTQSVSQPRHNPLTLNVINAVSDDEDMRAAAASALLPIVDAVWIESLSQYEYNLFVNHVWSLIHNTPSDLSPSTGPVLSLVCALTKAEWERRQSVEKHISMIKSEENVSTCQIDINTKIIILIELLHHVTSSIRQSALTTLQCVVESCEDKVASLSVDTLQVILDNLLLRILLESCASIRAIVTSLAIKIIQSAQTDCLVQASIRRLDIWLCQVMQPTGIPYPNKFLVPCLKSSDVQLSTSGSNASNDEMSHLPVKSTINADSHITSGNQSGVFIPQHAYCIGGFQCLTTSRSEMESYVLETRISAVRVLAYLCSRICQYNQLIPVHLLPCLSDTPESSSTSTFPSSDNNNSSISVLNYVVGQLLCQLHLKDRLAMQRFISGLLLSTWSLLSPFSSCLPSVNYIDYKDNNNSTNSLNNLSNSLNKVCQMDTITYNWANLLNESSSTLLSCHLDQLKNLSEQMFSNVQTDLHDVAKQLRGRLESCLTEVIYYEEILAPFKLMQEDCRELIRLIKSCGLSVDTQIPLNGVLTIVHCKSLLQTVNEIVHSERQYPQHKASCVIDSSLFDRLYCQFEKTQNTVDHCLTLQLYLGNRVELGIACAFASMNWILPGRLSLLIRPLMDTIRCMKPYLNQPSNATSTTTATTPLISVGSNNNNSGSSSVVGGNAFIDLLPIGTCVYLQRLAACCLARLLWLEWRMLLSARHPPSSALIIKNSLLPNTSKAAAKVIKNLTSYLMEFDPEGNHQSNEDLSLVEAKIACGNPLSTYRLDMATATSSLSFEAQCQSSQYRGAYIALSCICYTFITLYHYEEVNDACRSSSASLSPCVTLKSYDHHLSNSSLNSLRFGIPSLWHLFWINPVKIIINLYSQLGILMENGKYMEGGEMHVTNGSSYSILRKLTNVVKVNISKVNVIDLPKSTHDELLAGLVVLSTCLNVILPCIDPDREENSCYKQYDISFEQIIWLGSLVIRLPRTAYHRVGARLLANLTLLRPVHTLNILLSLLLFSNSGTFLPTDSSMCIGTLETFLRKKRF</sequence>
<dbReference type="STRING" id="6182.A0A4Z2CUU8"/>
<protein>
    <submittedName>
        <fullName evidence="4">TATA-binding protein-associated factor</fullName>
    </submittedName>
</protein>
<dbReference type="PANTHER" id="PTHR36498">
    <property type="entry name" value="TATA-BINDING PROTEIN-ASSOCIATED FACTOR 172"/>
    <property type="match status" value="1"/>
</dbReference>
<accession>A0A4Z2CUU8</accession>
<dbReference type="Pfam" id="PF12054">
    <property type="entry name" value="DUF3535"/>
    <property type="match status" value="1"/>
</dbReference>
<dbReference type="Proteomes" id="UP000311919">
    <property type="component" value="Unassembled WGS sequence"/>
</dbReference>
<reference evidence="4 5" key="1">
    <citation type="submission" date="2019-03" db="EMBL/GenBank/DDBJ databases">
        <title>An improved genome assembly of the fluke Schistosoma japonicum.</title>
        <authorList>
            <person name="Hu W."/>
            <person name="Luo F."/>
            <person name="Yin M."/>
            <person name="Mo X."/>
            <person name="Sun C."/>
            <person name="Wu Q."/>
            <person name="Zhu B."/>
            <person name="Xiang M."/>
            <person name="Wang J."/>
            <person name="Wang Y."/>
            <person name="Zhang T."/>
            <person name="Xu B."/>
            <person name="Zheng H."/>
            <person name="Feng Z."/>
        </authorList>
    </citation>
    <scope>NUCLEOTIDE SEQUENCE [LARGE SCALE GENOMIC DNA]</scope>
    <source>
        <strain evidence="4">HuSjv2</strain>
        <tissue evidence="4">Worms</tissue>
    </source>
</reference>
<comment type="caution">
    <text evidence="4">The sequence shown here is derived from an EMBL/GenBank/DDBJ whole genome shotgun (WGS) entry which is preliminary data.</text>
</comment>
<evidence type="ECO:0000313" key="4">
    <source>
        <dbReference type="EMBL" id="TNN07780.1"/>
    </source>
</evidence>
<dbReference type="InterPro" id="IPR022707">
    <property type="entry name" value="Mot1_central_dom"/>
</dbReference>
<dbReference type="GO" id="GO:0004386">
    <property type="term" value="F:helicase activity"/>
    <property type="evidence" value="ECO:0007669"/>
    <property type="project" value="UniProtKB-KW"/>
</dbReference>
<evidence type="ECO:0000259" key="3">
    <source>
        <dbReference type="Pfam" id="PF12054"/>
    </source>
</evidence>
<gene>
    <name evidence="4" type="ORF">EWB00_007534</name>
</gene>
<dbReference type="InterPro" id="IPR044972">
    <property type="entry name" value="Mot1"/>
</dbReference>
<keyword evidence="2" id="KW-0238">DNA-binding</keyword>
<keyword evidence="5" id="KW-1185">Reference proteome</keyword>
<evidence type="ECO:0000256" key="1">
    <source>
        <dbReference type="ARBA" id="ARBA00022806"/>
    </source>
</evidence>
<dbReference type="OrthoDB" id="10252227at2759"/>
<evidence type="ECO:0000256" key="2">
    <source>
        <dbReference type="ARBA" id="ARBA00023125"/>
    </source>
</evidence>
<proteinExistence type="predicted"/>
<evidence type="ECO:0000313" key="5">
    <source>
        <dbReference type="Proteomes" id="UP000311919"/>
    </source>
</evidence>
<keyword evidence="1" id="KW-0547">Nucleotide-binding</keyword>
<dbReference type="EMBL" id="SKCS01000422">
    <property type="protein sequence ID" value="TNN07780.1"/>
    <property type="molecule type" value="Genomic_DNA"/>
</dbReference>
<dbReference type="PANTHER" id="PTHR36498:SF1">
    <property type="entry name" value="TATA-BINDING PROTEIN-ASSOCIATED FACTOR 172"/>
    <property type="match status" value="1"/>
</dbReference>
<feature type="domain" description="Mot1 central" evidence="3">
    <location>
        <begin position="990"/>
        <end position="1150"/>
    </location>
</feature>
<organism evidence="4 5">
    <name type="scientific">Schistosoma japonicum</name>
    <name type="common">Blood fluke</name>
    <dbReference type="NCBI Taxonomy" id="6182"/>
    <lineage>
        <taxon>Eukaryota</taxon>
        <taxon>Metazoa</taxon>
        <taxon>Spiralia</taxon>
        <taxon>Lophotrochozoa</taxon>
        <taxon>Platyhelminthes</taxon>
        <taxon>Trematoda</taxon>
        <taxon>Digenea</taxon>
        <taxon>Strigeidida</taxon>
        <taxon>Schistosomatoidea</taxon>
        <taxon>Schistosomatidae</taxon>
        <taxon>Schistosoma</taxon>
    </lineage>
</organism>
<keyword evidence="1" id="KW-0378">Hydrolase</keyword>
<name>A0A4Z2CUU8_SCHJA</name>
<dbReference type="InterPro" id="IPR016024">
    <property type="entry name" value="ARM-type_fold"/>
</dbReference>
<dbReference type="InterPro" id="IPR011989">
    <property type="entry name" value="ARM-like"/>
</dbReference>
<dbReference type="GO" id="GO:0003677">
    <property type="term" value="F:DNA binding"/>
    <property type="evidence" value="ECO:0007669"/>
    <property type="project" value="UniProtKB-KW"/>
</dbReference>
<dbReference type="SUPFAM" id="SSF48371">
    <property type="entry name" value="ARM repeat"/>
    <property type="match status" value="1"/>
</dbReference>